<feature type="region of interest" description="Disordered" evidence="1">
    <location>
        <begin position="1"/>
        <end position="86"/>
    </location>
</feature>
<feature type="compositionally biased region" description="Basic and acidic residues" evidence="1">
    <location>
        <begin position="57"/>
        <end position="67"/>
    </location>
</feature>
<dbReference type="EMBL" id="JACCHJ010000001">
    <property type="protein sequence ID" value="NYK09036.1"/>
    <property type="molecule type" value="Genomic_DNA"/>
</dbReference>
<proteinExistence type="predicted"/>
<dbReference type="Proteomes" id="UP000521075">
    <property type="component" value="Unassembled WGS sequence"/>
</dbReference>
<dbReference type="AlphaFoldDB" id="A0A853DIY7"/>
<accession>A0A853DIY7</accession>
<evidence type="ECO:0000256" key="1">
    <source>
        <dbReference type="SAM" id="MobiDB-lite"/>
    </source>
</evidence>
<protein>
    <recommendedName>
        <fullName evidence="2">CHAT domain-containing protein</fullName>
    </recommendedName>
</protein>
<sequence>MSASMYRSQLDRKRAQRVEAERKAGEYRIKESNKRTDAAKARQSAAKSTSSSTISSKMREAERRENEAASAGADANRWQAKAAGDMKEESTLIEKVAKAEASEAAAADRKRRAEEQAAERRRQADQRAAELARRSMESQVVYAVATADAAAQHVRAPKVEKLRVLLLASSPEGDLRVGREIKRIRGAVESALHRDLIEFDVRTAATAADLLDGIVKFRPHVVHFSGHSNDDLIVLEEDVDDHNTGAIVSAATFAKALRATDDPPILVVLNACRSAHQIGAIVAGTVPFAIGMADEIEDVDAIAFAAQFYASVANGQSISSAHLAAQVSLELAGLPGSDLPTLASAVGYDPRAAILVRPLAEDRT</sequence>
<feature type="compositionally biased region" description="Basic and acidic residues" evidence="1">
    <location>
        <begin position="9"/>
        <end position="40"/>
    </location>
</feature>
<reference evidence="3 4" key="1">
    <citation type="submission" date="2020-07" db="EMBL/GenBank/DDBJ databases">
        <title>Sequencing the genomes of 1000 actinobacteria strains.</title>
        <authorList>
            <person name="Klenk H.-P."/>
        </authorList>
    </citation>
    <scope>NUCLEOTIDE SEQUENCE [LARGE SCALE GENOMIC DNA]</scope>
    <source>
        <strain evidence="3 4">DSM 15166</strain>
    </source>
</reference>
<evidence type="ECO:0000259" key="2">
    <source>
        <dbReference type="Pfam" id="PF12770"/>
    </source>
</evidence>
<dbReference type="Pfam" id="PF12770">
    <property type="entry name" value="CHAT"/>
    <property type="match status" value="1"/>
</dbReference>
<name>A0A853DIY7_9MICO</name>
<dbReference type="RefSeq" id="WP_179700071.1">
    <property type="nucleotide sequence ID" value="NZ_BAAAHA010000004.1"/>
</dbReference>
<feature type="region of interest" description="Disordered" evidence="1">
    <location>
        <begin position="104"/>
        <end position="131"/>
    </location>
</feature>
<evidence type="ECO:0000313" key="3">
    <source>
        <dbReference type="EMBL" id="NYK09036.1"/>
    </source>
</evidence>
<organism evidence="3 4">
    <name type="scientific">Leifsonia naganoensis</name>
    <dbReference type="NCBI Taxonomy" id="150025"/>
    <lineage>
        <taxon>Bacteria</taxon>
        <taxon>Bacillati</taxon>
        <taxon>Actinomycetota</taxon>
        <taxon>Actinomycetes</taxon>
        <taxon>Micrococcales</taxon>
        <taxon>Microbacteriaceae</taxon>
        <taxon>Leifsonia</taxon>
    </lineage>
</organism>
<feature type="compositionally biased region" description="Low complexity" evidence="1">
    <location>
        <begin position="41"/>
        <end position="56"/>
    </location>
</feature>
<gene>
    <name evidence="3" type="ORF">HNR14_000917</name>
</gene>
<feature type="domain" description="CHAT" evidence="2">
    <location>
        <begin position="166"/>
        <end position="329"/>
    </location>
</feature>
<keyword evidence="4" id="KW-1185">Reference proteome</keyword>
<comment type="caution">
    <text evidence="3">The sequence shown here is derived from an EMBL/GenBank/DDBJ whole genome shotgun (WGS) entry which is preliminary data.</text>
</comment>
<dbReference type="InterPro" id="IPR024983">
    <property type="entry name" value="CHAT_dom"/>
</dbReference>
<evidence type="ECO:0000313" key="4">
    <source>
        <dbReference type="Proteomes" id="UP000521075"/>
    </source>
</evidence>